<dbReference type="GO" id="GO:0034498">
    <property type="term" value="P:early endosome to Golgi transport"/>
    <property type="evidence" value="ECO:0007669"/>
    <property type="project" value="TreeGrafter"/>
</dbReference>
<accession>A0A087UUX4</accession>
<dbReference type="GO" id="GO:0005829">
    <property type="term" value="C:cytosol"/>
    <property type="evidence" value="ECO:0007669"/>
    <property type="project" value="GOC"/>
</dbReference>
<protein>
    <submittedName>
        <fullName evidence="1">Sorting nexin-8</fullName>
    </submittedName>
</protein>
<dbReference type="GO" id="GO:0035091">
    <property type="term" value="F:phosphatidylinositol binding"/>
    <property type="evidence" value="ECO:0007669"/>
    <property type="project" value="InterPro"/>
</dbReference>
<dbReference type="GO" id="GO:0006886">
    <property type="term" value="P:intracellular protein transport"/>
    <property type="evidence" value="ECO:0007669"/>
    <property type="project" value="TreeGrafter"/>
</dbReference>
<organism evidence="1 2">
    <name type="scientific">Stegodyphus mimosarum</name>
    <name type="common">African social velvet spider</name>
    <dbReference type="NCBI Taxonomy" id="407821"/>
    <lineage>
        <taxon>Eukaryota</taxon>
        <taxon>Metazoa</taxon>
        <taxon>Ecdysozoa</taxon>
        <taxon>Arthropoda</taxon>
        <taxon>Chelicerata</taxon>
        <taxon>Arachnida</taxon>
        <taxon>Araneae</taxon>
        <taxon>Araneomorphae</taxon>
        <taxon>Entelegynae</taxon>
        <taxon>Eresoidea</taxon>
        <taxon>Eresidae</taxon>
        <taxon>Stegodyphus</taxon>
    </lineage>
</organism>
<feature type="non-terminal residue" evidence="1">
    <location>
        <position position="219"/>
    </location>
</feature>
<dbReference type="OrthoDB" id="10064318at2759"/>
<dbReference type="STRING" id="407821.A0A087UUX4"/>
<dbReference type="InterPro" id="IPR027267">
    <property type="entry name" value="AH/BAR_dom_sf"/>
</dbReference>
<dbReference type="SUPFAM" id="SSF103657">
    <property type="entry name" value="BAR/IMD domain-like"/>
    <property type="match status" value="1"/>
</dbReference>
<name>A0A087UUX4_STEMI</name>
<evidence type="ECO:0000313" key="2">
    <source>
        <dbReference type="Proteomes" id="UP000054359"/>
    </source>
</evidence>
<dbReference type="AlphaFoldDB" id="A0A087UUX4"/>
<dbReference type="PANTHER" id="PTHR46571">
    <property type="entry name" value="SORTING NEXIN-8"/>
    <property type="match status" value="1"/>
</dbReference>
<dbReference type="OMA" id="IEQHESR"/>
<sequence length="219" mass="25050">MKQVFNGFLQLKEITERMVERTKQESSDMLLFGKELCSLANSASTESDWGSGGNETWDHLKKGMKNLHPMLSTVSSAYLELASQEEENVVEELNLFLDLLTAYKDLCDRYEHFYNMIRQKSSAKIMSRRTAANAIVMDAENQAVQQNEKRNNFFLHCIHMETQLVHTYMQILVKVLQALVNLQTKELSNISSLWQHMQPLVDTLIPSAVSTTPTSTISR</sequence>
<proteinExistence type="predicted"/>
<reference evidence="1 2" key="1">
    <citation type="submission" date="2013-11" db="EMBL/GenBank/DDBJ databases">
        <title>Genome sequencing of Stegodyphus mimosarum.</title>
        <authorList>
            <person name="Bechsgaard J."/>
        </authorList>
    </citation>
    <scope>NUCLEOTIDE SEQUENCE [LARGE SCALE GENOMIC DNA]</scope>
</reference>
<evidence type="ECO:0000313" key="1">
    <source>
        <dbReference type="EMBL" id="KFM81163.1"/>
    </source>
</evidence>
<dbReference type="PANTHER" id="PTHR46571:SF1">
    <property type="entry name" value="SORTING NEXIN-8"/>
    <property type="match status" value="1"/>
</dbReference>
<dbReference type="Proteomes" id="UP000054359">
    <property type="component" value="Unassembled WGS sequence"/>
</dbReference>
<dbReference type="InterPro" id="IPR028662">
    <property type="entry name" value="SNX8/Mvp1"/>
</dbReference>
<gene>
    <name evidence="1" type="ORF">X975_10437</name>
</gene>
<keyword evidence="2" id="KW-1185">Reference proteome</keyword>
<dbReference type="EMBL" id="KK121769">
    <property type="protein sequence ID" value="KFM81163.1"/>
    <property type="molecule type" value="Genomic_DNA"/>
</dbReference>
<dbReference type="GO" id="GO:0031901">
    <property type="term" value="C:early endosome membrane"/>
    <property type="evidence" value="ECO:0007669"/>
    <property type="project" value="TreeGrafter"/>
</dbReference>